<proteinExistence type="predicted"/>
<name>A0A2N7S5U7_9MICC</name>
<dbReference type="EMBL" id="PNQX01000001">
    <property type="protein sequence ID" value="PMQ21520.1"/>
    <property type="molecule type" value="Genomic_DNA"/>
</dbReference>
<comment type="caution">
    <text evidence="1">The sequence shown here is derived from an EMBL/GenBank/DDBJ whole genome shotgun (WGS) entry which is preliminary data.</text>
</comment>
<gene>
    <name evidence="1" type="ORF">CIK84_08250</name>
</gene>
<dbReference type="AlphaFoldDB" id="A0A2N7S5U7"/>
<sequence>MPYPCNLIRIYFSASPPFGDHLTGLQVPVELSDQPDAPVLVQKDPTAQEAQSDHLAATGWAVHQVAMG</sequence>
<dbReference type="Proteomes" id="UP000235739">
    <property type="component" value="Unassembled WGS sequence"/>
</dbReference>
<protein>
    <submittedName>
        <fullName evidence="1">Uncharacterized protein</fullName>
    </submittedName>
</protein>
<accession>A0A2N7S5U7</accession>
<evidence type="ECO:0000313" key="2">
    <source>
        <dbReference type="Proteomes" id="UP000235739"/>
    </source>
</evidence>
<reference evidence="1 2" key="1">
    <citation type="journal article" date="2017" name="Elife">
        <title>Extensive horizontal gene transfer in cheese-associated bacteria.</title>
        <authorList>
            <person name="Bonham K.S."/>
            <person name="Wolfe B.E."/>
            <person name="Dutton R.J."/>
        </authorList>
    </citation>
    <scope>NUCLEOTIDE SEQUENCE [LARGE SCALE GENOMIC DNA]</scope>
    <source>
        <strain evidence="1 2">JB182</strain>
    </source>
</reference>
<organism evidence="1 2">
    <name type="scientific">Glutamicibacter arilaitensis</name>
    <dbReference type="NCBI Taxonomy" id="256701"/>
    <lineage>
        <taxon>Bacteria</taxon>
        <taxon>Bacillati</taxon>
        <taxon>Actinomycetota</taxon>
        <taxon>Actinomycetes</taxon>
        <taxon>Micrococcales</taxon>
        <taxon>Micrococcaceae</taxon>
        <taxon>Glutamicibacter</taxon>
    </lineage>
</organism>
<evidence type="ECO:0000313" key="1">
    <source>
        <dbReference type="EMBL" id="PMQ21520.1"/>
    </source>
</evidence>